<evidence type="ECO:0000313" key="2">
    <source>
        <dbReference type="EMBL" id="CAJ1971277.1"/>
    </source>
</evidence>
<keyword evidence="1" id="KW-0472">Membrane</keyword>
<protein>
    <submittedName>
        <fullName evidence="2">Uncharacterized protein</fullName>
    </submittedName>
</protein>
<evidence type="ECO:0000313" key="3">
    <source>
        <dbReference type="Proteomes" id="UP001189624"/>
    </source>
</evidence>
<organism evidence="2 3">
    <name type="scientific">Sphenostylis stenocarpa</name>
    <dbReference type="NCBI Taxonomy" id="92480"/>
    <lineage>
        <taxon>Eukaryota</taxon>
        <taxon>Viridiplantae</taxon>
        <taxon>Streptophyta</taxon>
        <taxon>Embryophyta</taxon>
        <taxon>Tracheophyta</taxon>
        <taxon>Spermatophyta</taxon>
        <taxon>Magnoliopsida</taxon>
        <taxon>eudicotyledons</taxon>
        <taxon>Gunneridae</taxon>
        <taxon>Pentapetalae</taxon>
        <taxon>rosids</taxon>
        <taxon>fabids</taxon>
        <taxon>Fabales</taxon>
        <taxon>Fabaceae</taxon>
        <taxon>Papilionoideae</taxon>
        <taxon>50 kb inversion clade</taxon>
        <taxon>NPAAA clade</taxon>
        <taxon>indigoferoid/millettioid clade</taxon>
        <taxon>Phaseoleae</taxon>
        <taxon>Sphenostylis</taxon>
    </lineage>
</organism>
<name>A0AA86SRL6_9FABA</name>
<keyword evidence="1" id="KW-1133">Transmembrane helix</keyword>
<keyword evidence="3" id="KW-1185">Reference proteome</keyword>
<evidence type="ECO:0000256" key="1">
    <source>
        <dbReference type="SAM" id="Phobius"/>
    </source>
</evidence>
<sequence>MRVRVVDLNGCNGSAHEAPVRSGAWNSKEAATCYVLSWPYKSMKTWGQHITYYGHVVGILLISAKRHQKGIRKILFAWVEEKNSTECTIAEAV</sequence>
<dbReference type="AlphaFoldDB" id="A0AA86SRL6"/>
<dbReference type="Gramene" id="rna-AYBTSS11_LOCUS23277">
    <property type="protein sequence ID" value="CAJ1971277.1"/>
    <property type="gene ID" value="gene-AYBTSS11_LOCUS23277"/>
</dbReference>
<keyword evidence="1" id="KW-0812">Transmembrane</keyword>
<feature type="transmembrane region" description="Helical" evidence="1">
    <location>
        <begin position="46"/>
        <end position="64"/>
    </location>
</feature>
<gene>
    <name evidence="2" type="ORF">AYBTSS11_LOCUS23277</name>
</gene>
<reference evidence="2" key="1">
    <citation type="submission" date="2023-10" db="EMBL/GenBank/DDBJ databases">
        <authorList>
            <person name="Domelevo Entfellner J.-B."/>
        </authorList>
    </citation>
    <scope>NUCLEOTIDE SEQUENCE</scope>
</reference>
<dbReference type="Proteomes" id="UP001189624">
    <property type="component" value="Chromosome 8"/>
</dbReference>
<dbReference type="EMBL" id="OY731405">
    <property type="protein sequence ID" value="CAJ1971277.1"/>
    <property type="molecule type" value="Genomic_DNA"/>
</dbReference>
<accession>A0AA86SRL6</accession>
<proteinExistence type="predicted"/>